<protein>
    <recommendedName>
        <fullName evidence="3">Organic solvent tolerance-like N-terminal domain-containing protein</fullName>
    </recommendedName>
</protein>
<reference evidence="2" key="1">
    <citation type="submission" date="2012-03" db="EMBL/GenBank/DDBJ databases">
        <title>Complete sequence of chromosome of Deinococcus peraridilitoris DSM 19664.</title>
        <authorList>
            <person name="Lucas S."/>
            <person name="Copeland A."/>
            <person name="Lapidus A."/>
            <person name="Glavina del Rio T."/>
            <person name="Dalin E."/>
            <person name="Tice H."/>
            <person name="Bruce D."/>
            <person name="Goodwin L."/>
            <person name="Pitluck S."/>
            <person name="Peters L."/>
            <person name="Mikhailova N."/>
            <person name="Lu M."/>
            <person name="Kyrpides N."/>
            <person name="Mavromatis K."/>
            <person name="Ivanova N."/>
            <person name="Brettin T."/>
            <person name="Detter J.C."/>
            <person name="Han C."/>
            <person name="Larimer F."/>
            <person name="Land M."/>
            <person name="Hauser L."/>
            <person name="Markowitz V."/>
            <person name="Cheng J.-F."/>
            <person name="Hugenholtz P."/>
            <person name="Woyke T."/>
            <person name="Wu D."/>
            <person name="Pukall R."/>
            <person name="Steenblock K."/>
            <person name="Brambilla E."/>
            <person name="Klenk H.-P."/>
            <person name="Eisen J.A."/>
        </authorList>
    </citation>
    <scope>NUCLEOTIDE SEQUENCE [LARGE SCALE GENOMIC DNA]</scope>
    <source>
        <strain evidence="2">DSM 19664 / LMG 22246 / CIP 109416 / KR-200</strain>
    </source>
</reference>
<dbReference type="HOGENOM" id="CLU_114139_0_0_0"/>
<keyword evidence="2" id="KW-1185">Reference proteome</keyword>
<sequence length="204" mass="21611">MITAALWGVSSAATFAGFSIKPYGDQKLNLQTGTTVLGKGGVASDAERGVSVDAKYIEFKEGDWLKARDAKLTTREGGTLLGQNVEYQAKSGILSASGNLQYGDARVQGLSARTISLDTTRKLAVAMGGVSSQKPAMSADNIVVDYANNRAVMFGNYQYSYNRTKLSSAKADAVLLVTWNALGQPSASTKVSEAQIAPYRALLK</sequence>
<evidence type="ECO:0000313" key="1">
    <source>
        <dbReference type="EMBL" id="AFZ68982.1"/>
    </source>
</evidence>
<dbReference type="EMBL" id="CP003382">
    <property type="protein sequence ID" value="AFZ68982.1"/>
    <property type="molecule type" value="Genomic_DNA"/>
</dbReference>
<proteinExistence type="predicted"/>
<dbReference type="STRING" id="937777.Deipe_3552"/>
<accession>L0A712</accession>
<gene>
    <name evidence="1" type="ordered locus">Deipe_3552</name>
</gene>
<dbReference type="AlphaFoldDB" id="L0A712"/>
<evidence type="ECO:0008006" key="3">
    <source>
        <dbReference type="Google" id="ProtNLM"/>
    </source>
</evidence>
<dbReference type="Proteomes" id="UP000010467">
    <property type="component" value="Chromosome"/>
</dbReference>
<dbReference type="KEGG" id="dpd:Deipe_3552"/>
<organism evidence="1 2">
    <name type="scientific">Deinococcus peraridilitoris (strain DSM 19664 / LMG 22246 / CIP 109416 / KR-200)</name>
    <dbReference type="NCBI Taxonomy" id="937777"/>
    <lineage>
        <taxon>Bacteria</taxon>
        <taxon>Thermotogati</taxon>
        <taxon>Deinococcota</taxon>
        <taxon>Deinococci</taxon>
        <taxon>Deinococcales</taxon>
        <taxon>Deinococcaceae</taxon>
        <taxon>Deinococcus</taxon>
    </lineage>
</organism>
<name>L0A712_DEIPD</name>
<dbReference type="eggNOG" id="COG1452">
    <property type="taxonomic scope" value="Bacteria"/>
</dbReference>
<dbReference type="PATRIC" id="fig|937777.3.peg.3562"/>
<evidence type="ECO:0000313" key="2">
    <source>
        <dbReference type="Proteomes" id="UP000010467"/>
    </source>
</evidence>